<dbReference type="Gene3D" id="3.40.50.300">
    <property type="entry name" value="P-loop containing nucleotide triphosphate hydrolases"/>
    <property type="match status" value="2"/>
</dbReference>
<dbReference type="SMART" id="SM00847">
    <property type="entry name" value="HA2"/>
    <property type="match status" value="1"/>
</dbReference>
<dbReference type="PANTHER" id="PTHR18934">
    <property type="entry name" value="ATP-DEPENDENT RNA HELICASE"/>
    <property type="match status" value="1"/>
</dbReference>
<dbReference type="EMBL" id="OAPG01000010">
    <property type="protein sequence ID" value="SNX85582.1"/>
    <property type="molecule type" value="Genomic_DNA"/>
</dbReference>
<keyword evidence="5" id="KW-0378">Hydrolase</keyword>
<dbReference type="Pfam" id="PF07717">
    <property type="entry name" value="OB_NTP_bind"/>
    <property type="match status" value="1"/>
</dbReference>
<dbReference type="InterPro" id="IPR027417">
    <property type="entry name" value="P-loop_NTPase"/>
</dbReference>
<evidence type="ECO:0000313" key="6">
    <source>
        <dbReference type="Proteomes" id="UP001294444"/>
    </source>
</evidence>
<dbReference type="GO" id="GO:0071013">
    <property type="term" value="C:catalytic step 2 spliceosome"/>
    <property type="evidence" value="ECO:0007669"/>
    <property type="project" value="TreeGrafter"/>
</dbReference>
<dbReference type="CDD" id="cd18791">
    <property type="entry name" value="SF2_C_RHA"/>
    <property type="match status" value="1"/>
</dbReference>
<dbReference type="Gene3D" id="1.20.120.1080">
    <property type="match status" value="1"/>
</dbReference>
<dbReference type="InterPro" id="IPR048333">
    <property type="entry name" value="HA2_WH"/>
</dbReference>
<dbReference type="GO" id="GO:0004386">
    <property type="term" value="F:helicase activity"/>
    <property type="evidence" value="ECO:0007669"/>
    <property type="project" value="UniProtKB-KW"/>
</dbReference>
<keyword evidence="1" id="KW-0547">Nucleotide-binding</keyword>
<dbReference type="AlphaFoldDB" id="A0AAJ4XNQ6"/>
<reference evidence="5" key="1">
    <citation type="submission" date="2023-10" db="EMBL/GenBank/DDBJ databases">
        <authorList>
            <person name="Guldener U."/>
        </authorList>
    </citation>
    <scope>NUCLEOTIDE SEQUENCE</scope>
    <source>
        <strain evidence="5">Mp4</strain>
    </source>
</reference>
<keyword evidence="6" id="KW-1185">Reference proteome</keyword>
<name>A0AAJ4XNQ6_9BASI</name>
<dbReference type="SUPFAM" id="SSF52540">
    <property type="entry name" value="P-loop containing nucleoside triphosphate hydrolases"/>
    <property type="match status" value="1"/>
</dbReference>
<evidence type="ECO:0000256" key="1">
    <source>
        <dbReference type="ARBA" id="ARBA00022741"/>
    </source>
</evidence>
<evidence type="ECO:0000313" key="5">
    <source>
        <dbReference type="EMBL" id="SNX85582.1"/>
    </source>
</evidence>
<feature type="domain" description="Helicase-associated" evidence="4">
    <location>
        <begin position="466"/>
        <end position="583"/>
    </location>
</feature>
<proteinExistence type="predicted"/>
<evidence type="ECO:0000256" key="2">
    <source>
        <dbReference type="ARBA" id="ARBA00022840"/>
    </source>
</evidence>
<protein>
    <submittedName>
        <fullName evidence="5">Related to PRP43 - spliceosomal RNA helicase (DEAH-box family)</fullName>
    </submittedName>
</protein>
<dbReference type="GO" id="GO:0005524">
    <property type="term" value="F:ATP binding"/>
    <property type="evidence" value="ECO:0007669"/>
    <property type="project" value="UniProtKB-KW"/>
</dbReference>
<evidence type="ECO:0000259" key="4">
    <source>
        <dbReference type="SMART" id="SM00847"/>
    </source>
</evidence>
<keyword evidence="2" id="KW-0067">ATP-binding</keyword>
<gene>
    <name evidence="5" type="ORF">MEPE_04291</name>
</gene>
<dbReference type="Pfam" id="PF21010">
    <property type="entry name" value="HA2_C"/>
    <property type="match status" value="1"/>
</dbReference>
<organism evidence="5 6">
    <name type="scientific">Melanopsichium pennsylvanicum</name>
    <dbReference type="NCBI Taxonomy" id="63383"/>
    <lineage>
        <taxon>Eukaryota</taxon>
        <taxon>Fungi</taxon>
        <taxon>Dikarya</taxon>
        <taxon>Basidiomycota</taxon>
        <taxon>Ustilaginomycotina</taxon>
        <taxon>Ustilaginomycetes</taxon>
        <taxon>Ustilaginales</taxon>
        <taxon>Ustilaginaceae</taxon>
        <taxon>Melanopsichium</taxon>
    </lineage>
</organism>
<dbReference type="PANTHER" id="PTHR18934:SF136">
    <property type="entry name" value="ATP-DEPENDENT RNA HELICASE DHX35-RELATED"/>
    <property type="match status" value="1"/>
</dbReference>
<dbReference type="Pfam" id="PF04408">
    <property type="entry name" value="WHD_HA2"/>
    <property type="match status" value="1"/>
</dbReference>
<evidence type="ECO:0000256" key="3">
    <source>
        <dbReference type="SAM" id="MobiDB-lite"/>
    </source>
</evidence>
<dbReference type="GO" id="GO:0003723">
    <property type="term" value="F:RNA binding"/>
    <property type="evidence" value="ECO:0007669"/>
    <property type="project" value="TreeGrafter"/>
</dbReference>
<comment type="caution">
    <text evidence="5">The sequence shown here is derived from an EMBL/GenBank/DDBJ whole genome shotgun (WGS) entry which is preliminary data.</text>
</comment>
<dbReference type="InterPro" id="IPR011709">
    <property type="entry name" value="DEAD-box_helicase_OB_fold"/>
</dbReference>
<sequence>MASNTAFWKPGTSRPASALDRTSEAESSSTSIIPPTSLQSCSIFAASSSFSQRLRILHTVQTHQVTLIISESGADIINFLPQILHNAAWTSNGNIIAFTSPRRSTTISKANQLANSMGISLGQQVGYTVAFETNTSTSTIIHCVTDEIMFRELLRDPLLTRYSIVMVGEADHRAVYSDLLLALLNNILRNRPDLRVIISCASPRASQVFKQFFQHDPTLPPCSNQTSETSQTSQHTVSILDLRSPSLPVHIAYLQNPCPDYIKATVDTILSIHQSCPLGGHILAYLPTTVHINSALQELSDYQSDYPSSAPRMHLLPLHSALSAAEQAQVFSITAAGERKVIITTDAANALALEEIVYIIDSGLSRIRMIDPKSGIESFAIAPISQDIAIQRAAIARSRTTSSSSGKCLRLYTEPFFLHQMMPSTPPELNRVDITTPVLLLKALGIDNLIKFDYVPPSPPPQILARALKRLYQLCAIDDQTRLTATGTLMAELPLPAQWGRILLASAQHNQVAEERKGTGTGTGNANANANANEWGIGSCAQEILTIISMLQVQHPFYAPHTVETQLAIRNFTATEGDLFTLLNVFTAFMNKGGKGAKWCSKNRLNFRALSRALNIRLQLQKFLQRFSTPTACFAGLQAQEGKDVSFKLNAKSTVQGKEEAISMIVKVVCKGLYENLARYNQNDMTYIRISDGKQVYPHPNSVLFNRRPENGKLWVIYVDSTYQEQKTGEQASKSDTKEYITDLTVLPDLSYLTDAVPGFL</sequence>
<feature type="region of interest" description="Disordered" evidence="3">
    <location>
        <begin position="1"/>
        <end position="33"/>
    </location>
</feature>
<dbReference type="InterPro" id="IPR007502">
    <property type="entry name" value="Helicase-assoc_dom"/>
</dbReference>
<dbReference type="Proteomes" id="UP001294444">
    <property type="component" value="Unassembled WGS sequence"/>
</dbReference>
<accession>A0AAJ4XNQ6</accession>
<keyword evidence="5" id="KW-0347">Helicase</keyword>